<dbReference type="Pfam" id="PF10531">
    <property type="entry name" value="SLBB"/>
    <property type="match status" value="1"/>
</dbReference>
<dbReference type="NCBIfam" id="NF003454">
    <property type="entry name" value="PRK05035.1"/>
    <property type="match status" value="1"/>
</dbReference>
<feature type="binding site" evidence="8">
    <location>
        <position position="371"/>
    </location>
    <ligand>
        <name>[4Fe-4S] cluster</name>
        <dbReference type="ChEBI" id="CHEBI:49883"/>
        <label>2</label>
    </ligand>
</feature>
<comment type="subcellular location">
    <subcellularLocation>
        <location evidence="8">Cell membrane</location>
        <topology evidence="8">Peripheral membrane protein</topology>
    </subcellularLocation>
</comment>
<keyword evidence="7 8" id="KW-0411">Iron-sulfur</keyword>
<dbReference type="Pfam" id="PF01512">
    <property type="entry name" value="Complex1_51K"/>
    <property type="match status" value="1"/>
</dbReference>
<dbReference type="PROSITE" id="PS00198">
    <property type="entry name" value="4FE4S_FER_1"/>
    <property type="match status" value="2"/>
</dbReference>
<dbReference type="GO" id="GO:0022900">
    <property type="term" value="P:electron transport chain"/>
    <property type="evidence" value="ECO:0007669"/>
    <property type="project" value="UniProtKB-UniRule"/>
</dbReference>
<keyword evidence="3 8" id="KW-0479">Metal-binding</keyword>
<feature type="domain" description="4Fe-4S ferredoxin-type" evidence="9">
    <location>
        <begin position="352"/>
        <end position="381"/>
    </location>
</feature>
<dbReference type="InterPro" id="IPR026902">
    <property type="entry name" value="RnfC_N"/>
</dbReference>
<feature type="domain" description="4Fe-4S ferredoxin-type" evidence="9">
    <location>
        <begin position="391"/>
        <end position="420"/>
    </location>
</feature>
<dbReference type="EMBL" id="DVNF01000078">
    <property type="protein sequence ID" value="HIU60254.1"/>
    <property type="molecule type" value="Genomic_DNA"/>
</dbReference>
<evidence type="ECO:0000256" key="3">
    <source>
        <dbReference type="ARBA" id="ARBA00022723"/>
    </source>
</evidence>
<comment type="subunit">
    <text evidence="8">The complex is composed of six subunits: RnfA, RnfB, RnfC, RnfD, RnfE and RnfG.</text>
</comment>
<dbReference type="EC" id="7.-.-.-" evidence="8"/>
<dbReference type="InterPro" id="IPR019554">
    <property type="entry name" value="Soluble_ligand-bd"/>
</dbReference>
<evidence type="ECO:0000256" key="8">
    <source>
        <dbReference type="HAMAP-Rule" id="MF_00461"/>
    </source>
</evidence>
<organism evidence="10 11">
    <name type="scientific">Candidatus Stercoripulliclostridium merdigallinarum</name>
    <dbReference type="NCBI Taxonomy" id="2840951"/>
    <lineage>
        <taxon>Bacteria</taxon>
        <taxon>Bacillati</taxon>
        <taxon>Bacillota</taxon>
        <taxon>Clostridia</taxon>
        <taxon>Eubacteriales</taxon>
        <taxon>Candidatus Stercoripulliclostridium</taxon>
    </lineage>
</organism>
<dbReference type="PANTHER" id="PTHR43034:SF2">
    <property type="entry name" value="ION-TRANSLOCATING OXIDOREDUCTASE COMPLEX SUBUNIT C"/>
    <property type="match status" value="1"/>
</dbReference>
<evidence type="ECO:0000256" key="5">
    <source>
        <dbReference type="ARBA" id="ARBA00022982"/>
    </source>
</evidence>
<dbReference type="InterPro" id="IPR011538">
    <property type="entry name" value="Nuo51_FMN-bd"/>
</dbReference>
<evidence type="ECO:0000256" key="4">
    <source>
        <dbReference type="ARBA" id="ARBA00022737"/>
    </source>
</evidence>
<dbReference type="InterPro" id="IPR010208">
    <property type="entry name" value="Ion_transpt_RnfC/RsxC"/>
</dbReference>
<gene>
    <name evidence="10" type="primary">rsxC</name>
    <name evidence="8" type="synonym">rnfC</name>
    <name evidence="10" type="ORF">IAB05_02550</name>
</gene>
<dbReference type="SUPFAM" id="SSF142019">
    <property type="entry name" value="Nqo1 FMN-binding domain-like"/>
    <property type="match status" value="1"/>
</dbReference>
<comment type="caution">
    <text evidence="10">The sequence shown here is derived from an EMBL/GenBank/DDBJ whole genome shotgun (WGS) entry which is preliminary data.</text>
</comment>
<reference evidence="10" key="1">
    <citation type="submission" date="2020-10" db="EMBL/GenBank/DDBJ databases">
        <authorList>
            <person name="Gilroy R."/>
        </authorList>
    </citation>
    <scope>NUCLEOTIDE SEQUENCE</scope>
    <source>
        <strain evidence="10">18911</strain>
    </source>
</reference>
<keyword evidence="6 8" id="KW-0408">Iron</keyword>
<feature type="binding site" evidence="8">
    <location>
        <position position="403"/>
    </location>
    <ligand>
        <name>[4Fe-4S] cluster</name>
        <dbReference type="ChEBI" id="CHEBI:49883"/>
        <label>2</label>
    </ligand>
</feature>
<evidence type="ECO:0000259" key="9">
    <source>
        <dbReference type="PROSITE" id="PS51379"/>
    </source>
</evidence>
<accession>A0A9D1MHR3</accession>
<evidence type="ECO:0000256" key="1">
    <source>
        <dbReference type="ARBA" id="ARBA00022448"/>
    </source>
</evidence>
<evidence type="ECO:0000256" key="6">
    <source>
        <dbReference type="ARBA" id="ARBA00023004"/>
    </source>
</evidence>
<comment type="function">
    <text evidence="8">Part of a membrane-bound complex that couples electron transfer with translocation of ions across the membrane.</text>
</comment>
<keyword evidence="8" id="KW-1003">Cell membrane</keyword>
<dbReference type="Gene3D" id="3.30.70.20">
    <property type="match status" value="1"/>
</dbReference>
<keyword evidence="8" id="KW-1278">Translocase</keyword>
<feature type="binding site" evidence="8">
    <location>
        <position position="410"/>
    </location>
    <ligand>
        <name>[4Fe-4S] cluster</name>
        <dbReference type="ChEBI" id="CHEBI:49883"/>
        <label>1</label>
    </ligand>
</feature>
<feature type="binding site" evidence="8">
    <location>
        <position position="400"/>
    </location>
    <ligand>
        <name>[4Fe-4S] cluster</name>
        <dbReference type="ChEBI" id="CHEBI:49883"/>
        <label>2</label>
    </ligand>
</feature>
<evidence type="ECO:0000256" key="2">
    <source>
        <dbReference type="ARBA" id="ARBA00022485"/>
    </source>
</evidence>
<dbReference type="Gene3D" id="3.40.50.11540">
    <property type="entry name" value="NADH-ubiquinone oxidoreductase 51kDa subunit"/>
    <property type="match status" value="1"/>
</dbReference>
<dbReference type="InterPro" id="IPR017896">
    <property type="entry name" value="4Fe4S_Fe-S-bd"/>
</dbReference>
<keyword evidence="5 8" id="KW-0249">Electron transport</keyword>
<keyword evidence="1 8" id="KW-0813">Transport</keyword>
<comment type="similarity">
    <text evidence="8">Belongs to the 4Fe4S bacterial-type ferredoxin family. RnfC subfamily.</text>
</comment>
<feature type="binding site" evidence="8">
    <location>
        <position position="367"/>
    </location>
    <ligand>
        <name>[4Fe-4S] cluster</name>
        <dbReference type="ChEBI" id="CHEBI:49883"/>
        <label>1</label>
    </ligand>
</feature>
<dbReference type="GO" id="GO:0046872">
    <property type="term" value="F:metal ion binding"/>
    <property type="evidence" value="ECO:0007669"/>
    <property type="project" value="UniProtKB-KW"/>
</dbReference>
<feature type="binding site" evidence="8">
    <location>
        <position position="406"/>
    </location>
    <ligand>
        <name>[4Fe-4S] cluster</name>
        <dbReference type="ChEBI" id="CHEBI:49883"/>
        <label>2</label>
    </ligand>
</feature>
<dbReference type="AlphaFoldDB" id="A0A9D1MHR3"/>
<proteinExistence type="inferred from homology"/>
<dbReference type="PROSITE" id="PS51379">
    <property type="entry name" value="4FE4S_FER_2"/>
    <property type="match status" value="2"/>
</dbReference>
<evidence type="ECO:0000313" key="10">
    <source>
        <dbReference type="EMBL" id="HIU60254.1"/>
    </source>
</evidence>
<dbReference type="Pfam" id="PF12838">
    <property type="entry name" value="Fer4_7"/>
    <property type="match status" value="1"/>
</dbReference>
<dbReference type="GO" id="GO:0051539">
    <property type="term" value="F:4 iron, 4 sulfur cluster binding"/>
    <property type="evidence" value="ECO:0007669"/>
    <property type="project" value="UniProtKB-KW"/>
</dbReference>
<dbReference type="SUPFAM" id="SSF46548">
    <property type="entry name" value="alpha-helical ferredoxin"/>
    <property type="match status" value="1"/>
</dbReference>
<keyword evidence="2 8" id="KW-0004">4Fe-4S</keyword>
<dbReference type="Pfam" id="PF13375">
    <property type="entry name" value="RnfC_N"/>
    <property type="match status" value="1"/>
</dbReference>
<name>A0A9D1MHR3_9FIRM</name>
<protein>
    <recommendedName>
        <fullName evidence="8">Ion-translocating oxidoreductase complex subunit C</fullName>
        <ecNumber evidence="8">7.-.-.-</ecNumber>
    </recommendedName>
    <alternativeName>
        <fullName evidence="8">Rnf electron transport complex subunit C</fullName>
    </alternativeName>
</protein>
<keyword evidence="4 8" id="KW-0677">Repeat</keyword>
<dbReference type="NCBIfam" id="TIGR01945">
    <property type="entry name" value="rnfC"/>
    <property type="match status" value="1"/>
</dbReference>
<feature type="binding site" evidence="8">
    <location>
        <position position="361"/>
    </location>
    <ligand>
        <name>[4Fe-4S] cluster</name>
        <dbReference type="ChEBI" id="CHEBI:49883"/>
        <label>1</label>
    </ligand>
</feature>
<dbReference type="PANTHER" id="PTHR43034">
    <property type="entry name" value="ION-TRANSLOCATING OXIDOREDUCTASE COMPLEX SUBUNIT C"/>
    <property type="match status" value="1"/>
</dbReference>
<keyword evidence="8" id="KW-0472">Membrane</keyword>
<dbReference type="InterPro" id="IPR017900">
    <property type="entry name" value="4Fe4S_Fe_S_CS"/>
</dbReference>
<dbReference type="HAMAP" id="MF_00461">
    <property type="entry name" value="RsxC_RnfC"/>
    <property type="match status" value="1"/>
</dbReference>
<dbReference type="Proteomes" id="UP000824094">
    <property type="component" value="Unassembled WGS sequence"/>
</dbReference>
<dbReference type="GO" id="GO:0009055">
    <property type="term" value="F:electron transfer activity"/>
    <property type="evidence" value="ECO:0007669"/>
    <property type="project" value="InterPro"/>
</dbReference>
<comment type="cofactor">
    <cofactor evidence="8">
        <name>[4Fe-4S] cluster</name>
        <dbReference type="ChEBI" id="CHEBI:49883"/>
    </cofactor>
    <text evidence="8">Binds 2 [4Fe-4S] clusters per subunit.</text>
</comment>
<evidence type="ECO:0000313" key="11">
    <source>
        <dbReference type="Proteomes" id="UP000824094"/>
    </source>
</evidence>
<dbReference type="InterPro" id="IPR037225">
    <property type="entry name" value="Nuo51_FMN-bd_sf"/>
</dbReference>
<reference evidence="10" key="2">
    <citation type="journal article" date="2021" name="PeerJ">
        <title>Extensive microbial diversity within the chicken gut microbiome revealed by metagenomics and culture.</title>
        <authorList>
            <person name="Gilroy R."/>
            <person name="Ravi A."/>
            <person name="Getino M."/>
            <person name="Pursley I."/>
            <person name="Horton D.L."/>
            <person name="Alikhan N.F."/>
            <person name="Baker D."/>
            <person name="Gharbi K."/>
            <person name="Hall N."/>
            <person name="Watson M."/>
            <person name="Adriaenssens E.M."/>
            <person name="Foster-Nyarko E."/>
            <person name="Jarju S."/>
            <person name="Secka A."/>
            <person name="Antonio M."/>
            <person name="Oren A."/>
            <person name="Chaudhuri R.R."/>
            <person name="La Ragione R."/>
            <person name="Hildebrand F."/>
            <person name="Pallen M.J."/>
        </authorList>
    </citation>
    <scope>NUCLEOTIDE SEQUENCE</scope>
    <source>
        <strain evidence="10">18911</strain>
    </source>
</reference>
<evidence type="ECO:0000256" key="7">
    <source>
        <dbReference type="ARBA" id="ARBA00023014"/>
    </source>
</evidence>
<feature type="binding site" evidence="8">
    <location>
        <position position="364"/>
    </location>
    <ligand>
        <name>[4Fe-4S] cluster</name>
        <dbReference type="ChEBI" id="CHEBI:49883"/>
        <label>1</label>
    </ligand>
</feature>
<dbReference type="GO" id="GO:0005886">
    <property type="term" value="C:plasma membrane"/>
    <property type="evidence" value="ECO:0007669"/>
    <property type="project" value="UniProtKB-SubCell"/>
</dbReference>
<sequence length="432" mass="46764">MKKMRSKTFKYGIHPEEKKEISKGMAIRELCPGSLVKIPLDQHIGKPAVAVVAPGDAVKQGTLIAAAGGFVSANIHSSVSGTVKKVELQPNFRGGKSACIFIENDFKYETDYLPPVVDFDRETLIKRAREAGIVGMGGAGFPLDVKLSPKNPVETLLINASECEPYITCDYRLMIERAEKILKGIEYLRIAAGAKNAVIGVEANKSDAYAELLRFASGNITVEMLKTKYPEGGEKQLIYALTRKKVPAGKLPADIGYIVSNVATAYAMAEAVDEGKPLIERIVTVSGAAVKKPANYSVRIGTSFAELKEASEGGEDFVKAIAGGPMMGFALHSVDFPVTKTSGALLLLTADEIREVEPTPCLNCGRCANVCPMSLLPMRTDALILHDKIEECKQYHPELCIECGCCAYVCPAKRPLVQTQRLAKKLIRQKGK</sequence>